<evidence type="ECO:0000256" key="1">
    <source>
        <dbReference type="SAM" id="MobiDB-lite"/>
    </source>
</evidence>
<feature type="signal peptide" evidence="2">
    <location>
        <begin position="1"/>
        <end position="17"/>
    </location>
</feature>
<dbReference type="AlphaFoldDB" id="A0A507B207"/>
<feature type="compositionally biased region" description="Acidic residues" evidence="1">
    <location>
        <begin position="359"/>
        <end position="371"/>
    </location>
</feature>
<keyword evidence="2" id="KW-0732">Signal</keyword>
<feature type="chain" id="PRO_5021218284" description="Alpha/beta-hydrolase" evidence="2">
    <location>
        <begin position="18"/>
        <end position="371"/>
    </location>
</feature>
<dbReference type="InParanoid" id="A0A507B207"/>
<evidence type="ECO:0000256" key="2">
    <source>
        <dbReference type="SAM" id="SignalP"/>
    </source>
</evidence>
<dbReference type="SUPFAM" id="SSF53474">
    <property type="entry name" value="alpha/beta-Hydrolases"/>
    <property type="match status" value="1"/>
</dbReference>
<dbReference type="Gene3D" id="3.40.50.1820">
    <property type="entry name" value="alpha/beta hydrolase"/>
    <property type="match status" value="1"/>
</dbReference>
<organism evidence="3 4">
    <name type="scientific">Thyridium curvatum</name>
    <dbReference type="NCBI Taxonomy" id="1093900"/>
    <lineage>
        <taxon>Eukaryota</taxon>
        <taxon>Fungi</taxon>
        <taxon>Dikarya</taxon>
        <taxon>Ascomycota</taxon>
        <taxon>Pezizomycotina</taxon>
        <taxon>Sordariomycetes</taxon>
        <taxon>Sordariomycetidae</taxon>
        <taxon>Thyridiales</taxon>
        <taxon>Thyridiaceae</taxon>
        <taxon>Thyridium</taxon>
    </lineage>
</organism>
<proteinExistence type="predicted"/>
<evidence type="ECO:0000313" key="4">
    <source>
        <dbReference type="Proteomes" id="UP000319257"/>
    </source>
</evidence>
<protein>
    <recommendedName>
        <fullName evidence="5">Alpha/beta-hydrolase</fullName>
    </recommendedName>
</protein>
<sequence length="371" mass="40509">MSLRSLILNLLTATASAAAVAEPDRGNGTQKRRPIVLDRSGGFSIGGRTISAPGNPDMTLSCDHGYVEYFLPARARATSIVLWHSSSTQVWQNRWDGGEGYKDKLLRRDYPVYLWDGPRVGRANWACEPITYVPQYRDQGNWGAWNFGPRYPMWWPGVQFPTHSPAAWDQATRARYDEFDTAANVELQSHAAAVAADSGRLGDAIVYLTNSAGGLRAMMTTTKSNGTNIKGIVTYESIGYVFPDNAGVQAGRGGFGPFVVPLERFKKLANVTAIQFVWGDNRAEDMESVKQSRLAAELINKYGGNAEVLKLGEVGLKGSTHIAFADMDNDKVAALLDQFLKKNKLDKYASPAPPRDGGGDDGDDDDHDGNN</sequence>
<gene>
    <name evidence="3" type="ORF">E0L32_003961</name>
</gene>
<dbReference type="STRING" id="1093900.A0A507B207"/>
<dbReference type="Proteomes" id="UP000319257">
    <property type="component" value="Unassembled WGS sequence"/>
</dbReference>
<dbReference type="GeneID" id="41971408"/>
<dbReference type="OrthoDB" id="3504488at2759"/>
<accession>A0A507B207</accession>
<evidence type="ECO:0000313" key="3">
    <source>
        <dbReference type="EMBL" id="TPX16312.1"/>
    </source>
</evidence>
<dbReference type="CDD" id="cd12810">
    <property type="entry name" value="Esterase_713_like-3"/>
    <property type="match status" value="1"/>
</dbReference>
<feature type="region of interest" description="Disordered" evidence="1">
    <location>
        <begin position="346"/>
        <end position="371"/>
    </location>
</feature>
<keyword evidence="4" id="KW-1185">Reference proteome</keyword>
<dbReference type="EMBL" id="SKBQ01000018">
    <property type="protein sequence ID" value="TPX16312.1"/>
    <property type="molecule type" value="Genomic_DNA"/>
</dbReference>
<name>A0A507B207_9PEZI</name>
<reference evidence="3 4" key="1">
    <citation type="submission" date="2019-06" db="EMBL/GenBank/DDBJ databases">
        <title>Draft genome sequence of the filamentous fungus Phialemoniopsis curvata isolated from diesel fuel.</title>
        <authorList>
            <person name="Varaljay V.A."/>
            <person name="Lyon W.J."/>
            <person name="Crouch A.L."/>
            <person name="Drake C.E."/>
            <person name="Hollomon J.M."/>
            <person name="Nadeau L.J."/>
            <person name="Nunn H.S."/>
            <person name="Stevenson B.S."/>
            <person name="Bojanowski C.L."/>
            <person name="Crookes-Goodson W.J."/>
        </authorList>
    </citation>
    <scope>NUCLEOTIDE SEQUENCE [LARGE SCALE GENOMIC DNA]</scope>
    <source>
        <strain evidence="3 4">D216</strain>
    </source>
</reference>
<dbReference type="InterPro" id="IPR029058">
    <property type="entry name" value="AB_hydrolase_fold"/>
</dbReference>
<comment type="caution">
    <text evidence="3">The sequence shown here is derived from an EMBL/GenBank/DDBJ whole genome shotgun (WGS) entry which is preliminary data.</text>
</comment>
<dbReference type="RefSeq" id="XP_030998023.1">
    <property type="nucleotide sequence ID" value="XM_031138318.1"/>
</dbReference>
<evidence type="ECO:0008006" key="5">
    <source>
        <dbReference type="Google" id="ProtNLM"/>
    </source>
</evidence>